<dbReference type="Proteomes" id="UP000827976">
    <property type="component" value="Chromosome 13"/>
</dbReference>
<comment type="caution">
    <text evidence="1">The sequence shown here is derived from an EMBL/GenBank/DDBJ whole genome shotgun (WGS) entry which is preliminary data.</text>
</comment>
<keyword evidence="1" id="KW-0378">Hydrolase</keyword>
<keyword evidence="2" id="KW-1185">Reference proteome</keyword>
<gene>
    <name evidence="1" type="ORF">IHE45_13G071700</name>
</gene>
<reference evidence="2" key="1">
    <citation type="journal article" date="2022" name="Nat. Commun.">
        <title>Chromosome evolution and the genetic basis of agronomically important traits in greater yam.</title>
        <authorList>
            <person name="Bredeson J.V."/>
            <person name="Lyons J.B."/>
            <person name="Oniyinde I.O."/>
            <person name="Okereke N.R."/>
            <person name="Kolade O."/>
            <person name="Nnabue I."/>
            <person name="Nwadili C.O."/>
            <person name="Hribova E."/>
            <person name="Parker M."/>
            <person name="Nwogha J."/>
            <person name="Shu S."/>
            <person name="Carlson J."/>
            <person name="Kariba R."/>
            <person name="Muthemba S."/>
            <person name="Knop K."/>
            <person name="Barton G.J."/>
            <person name="Sherwood A.V."/>
            <person name="Lopez-Montes A."/>
            <person name="Asiedu R."/>
            <person name="Jamnadass R."/>
            <person name="Muchugi A."/>
            <person name="Goodstein D."/>
            <person name="Egesi C.N."/>
            <person name="Featherston J."/>
            <person name="Asfaw A."/>
            <person name="Simpson G.G."/>
            <person name="Dolezel J."/>
            <person name="Hendre P.S."/>
            <person name="Van Deynze A."/>
            <person name="Kumar P.L."/>
            <person name="Obidiegwu J.E."/>
            <person name="Bhattacharjee R."/>
            <person name="Rokhsar D.S."/>
        </authorList>
    </citation>
    <scope>NUCLEOTIDE SEQUENCE [LARGE SCALE GENOMIC DNA]</scope>
    <source>
        <strain evidence="2">cv. TDa95/00328</strain>
    </source>
</reference>
<name>A0ACB7UYN1_DIOAL</name>
<dbReference type="EMBL" id="CM037023">
    <property type="protein sequence ID" value="KAH7666010.1"/>
    <property type="molecule type" value="Genomic_DNA"/>
</dbReference>
<organism evidence="1 2">
    <name type="scientific">Dioscorea alata</name>
    <name type="common">Purple yam</name>
    <dbReference type="NCBI Taxonomy" id="55571"/>
    <lineage>
        <taxon>Eukaryota</taxon>
        <taxon>Viridiplantae</taxon>
        <taxon>Streptophyta</taxon>
        <taxon>Embryophyta</taxon>
        <taxon>Tracheophyta</taxon>
        <taxon>Spermatophyta</taxon>
        <taxon>Magnoliopsida</taxon>
        <taxon>Liliopsida</taxon>
        <taxon>Dioscoreales</taxon>
        <taxon>Dioscoreaceae</taxon>
        <taxon>Dioscorea</taxon>
    </lineage>
</organism>
<dbReference type="EC" id="3.1.26.3" evidence="1"/>
<proteinExistence type="predicted"/>
<protein>
    <submittedName>
        <fullName evidence="1">Ribonuclease III protein</fullName>
        <ecNumber evidence="1">3.1.26.3</ecNumber>
    </submittedName>
</protein>
<sequence>MENGQPVVVSTQFKAMLKEILEKLNLPPPRYECEQNGPDHLPNFVVIIRFEDKQGSHEICGSRVHTKKDAENYASMRVIKHLAQYYDIVVKDINEEELVELKFEFEDLKEAYEKLWKNLIETSKELKELKERMMDLDPEEELASVSSKGVRVCSKGCACHVYQNV</sequence>
<evidence type="ECO:0000313" key="1">
    <source>
        <dbReference type="EMBL" id="KAH7666010.1"/>
    </source>
</evidence>
<evidence type="ECO:0000313" key="2">
    <source>
        <dbReference type="Proteomes" id="UP000827976"/>
    </source>
</evidence>
<accession>A0ACB7UYN1</accession>